<dbReference type="PROSITE" id="PS50883">
    <property type="entry name" value="EAL"/>
    <property type="match status" value="1"/>
</dbReference>
<feature type="domain" description="PAS" evidence="1">
    <location>
        <begin position="205"/>
        <end position="242"/>
    </location>
</feature>
<keyword evidence="6" id="KW-1185">Reference proteome</keyword>
<reference evidence="5 6" key="1">
    <citation type="submission" date="2017-06" db="EMBL/GenBank/DDBJ databases">
        <title>Draft genome sequence of anaerobic fermentative bacterium Anaeromicrobium sediminis DY2726D isolated from West Pacific Ocean sediments.</title>
        <authorList>
            <person name="Zeng X."/>
        </authorList>
    </citation>
    <scope>NUCLEOTIDE SEQUENCE [LARGE SCALE GENOMIC DNA]</scope>
    <source>
        <strain evidence="5 6">DY2726D</strain>
    </source>
</reference>
<dbReference type="PROSITE" id="PS50112">
    <property type="entry name" value="PAS"/>
    <property type="match status" value="1"/>
</dbReference>
<dbReference type="NCBIfam" id="TIGR00254">
    <property type="entry name" value="GGDEF"/>
    <property type="match status" value="1"/>
</dbReference>
<evidence type="ECO:0000313" key="6">
    <source>
        <dbReference type="Proteomes" id="UP000216024"/>
    </source>
</evidence>
<dbReference type="InterPro" id="IPR043128">
    <property type="entry name" value="Rev_trsase/Diguanyl_cyclase"/>
</dbReference>
<feature type="domain" description="GGDEF" evidence="4">
    <location>
        <begin position="350"/>
        <end position="483"/>
    </location>
</feature>
<dbReference type="RefSeq" id="WP_095133411.1">
    <property type="nucleotide sequence ID" value="NZ_NIBG01000007.1"/>
</dbReference>
<dbReference type="InterPro" id="IPR029787">
    <property type="entry name" value="Nucleotide_cyclase"/>
</dbReference>
<dbReference type="Pfam" id="PF00563">
    <property type="entry name" value="EAL"/>
    <property type="match status" value="1"/>
</dbReference>
<dbReference type="Gene3D" id="3.30.70.270">
    <property type="match status" value="1"/>
</dbReference>
<dbReference type="Pfam" id="PF00990">
    <property type="entry name" value="GGDEF"/>
    <property type="match status" value="1"/>
</dbReference>
<feature type="domain" description="EAL" evidence="3">
    <location>
        <begin position="492"/>
        <end position="745"/>
    </location>
</feature>
<dbReference type="FunFam" id="3.30.70.270:FF:000001">
    <property type="entry name" value="Diguanylate cyclase domain protein"/>
    <property type="match status" value="1"/>
</dbReference>
<dbReference type="Proteomes" id="UP000216024">
    <property type="component" value="Unassembled WGS sequence"/>
</dbReference>
<evidence type="ECO:0000259" key="2">
    <source>
        <dbReference type="PROSITE" id="PS50113"/>
    </source>
</evidence>
<dbReference type="SMART" id="SM00052">
    <property type="entry name" value="EAL"/>
    <property type="match status" value="1"/>
</dbReference>
<sequence>MKQLDHEKEAGYIIESKKRCIELGMKPDELRVPKNIMSELTLAEKKEAYKEILEVVRFFSKKIMKSLEGTPILIVISDENGYLLDMLGDETIKSTMAQAGIKTGIQFNQDHMGTNVVSLTLKQNHPVQLIGKNHFHEFLHNSACYGVPFHYTDDNNLLGSICIMTAQILHNPFFLMTLTTVVDAIERELLLRKQNHKLNVMNQIMLSKTRNAIIVTDINGKVVDFNEVAEKISGFKKEEIIGSVIYDSPITGHFFKDVLCNEKSYEDVEIRLKNNNKEEYVCLVDIQPIHDENLNMIGAFGQFRDITERYLAEEKYNYLAYHDELTGLPNRRYSKEILNKYINNYTSQSAHMALIYLDLDKLKMINDTFGHSKGDLLIKEAAIILKECLNEDDYVFRVGGDEFILLCFNIETRQQAAELAEKIINAFNKTIIIDNYHLNITSSLGIYLYNENPTDFENCLIYADNAMYKAKSNGRNGYVIYDPILKESYKDKLTLKMDIEKALENDEFMLYYQPQVDIKNGNIIGVEALIRWMHREKGMIYPDKFIPIAEETGLISKIGEWVLREACSQVKKWQNSNLPLIKVSVNLSVQQFLKSDLTEVIKDILSKTEIDPKYLELEITESMAMEVDYAIKILKELRNLGVRVSIDDFGTGYSSLSYLKKFSINYLKIDKSFVWDIMNDESDANIVGTIISMAHNLGLEVIAEGVEDKDQLKFLQQGNCNFVQGYFFSRPICAEDFQREFYNLQREFKKKIK</sequence>
<dbReference type="SUPFAM" id="SSF55785">
    <property type="entry name" value="PYP-like sensor domain (PAS domain)"/>
    <property type="match status" value="1"/>
</dbReference>
<evidence type="ECO:0000313" key="5">
    <source>
        <dbReference type="EMBL" id="PAB59490.1"/>
    </source>
</evidence>
<dbReference type="InterPro" id="IPR029016">
    <property type="entry name" value="GAF-like_dom_sf"/>
</dbReference>
<evidence type="ECO:0000259" key="3">
    <source>
        <dbReference type="PROSITE" id="PS50883"/>
    </source>
</evidence>
<proteinExistence type="predicted"/>
<dbReference type="SUPFAM" id="SSF141868">
    <property type="entry name" value="EAL domain-like"/>
    <property type="match status" value="1"/>
</dbReference>
<evidence type="ECO:0000259" key="4">
    <source>
        <dbReference type="PROSITE" id="PS50887"/>
    </source>
</evidence>
<dbReference type="CDD" id="cd00130">
    <property type="entry name" value="PAS"/>
    <property type="match status" value="1"/>
</dbReference>
<dbReference type="OrthoDB" id="9762141at2"/>
<feature type="domain" description="PAC" evidence="2">
    <location>
        <begin position="266"/>
        <end position="318"/>
    </location>
</feature>
<dbReference type="Gene3D" id="3.20.20.450">
    <property type="entry name" value="EAL domain"/>
    <property type="match status" value="1"/>
</dbReference>
<dbReference type="SMART" id="SM00086">
    <property type="entry name" value="PAC"/>
    <property type="match status" value="1"/>
</dbReference>
<dbReference type="CDD" id="cd01949">
    <property type="entry name" value="GGDEF"/>
    <property type="match status" value="1"/>
</dbReference>
<dbReference type="InterPro" id="IPR000014">
    <property type="entry name" value="PAS"/>
</dbReference>
<dbReference type="InterPro" id="IPR001633">
    <property type="entry name" value="EAL_dom"/>
</dbReference>
<dbReference type="InterPro" id="IPR052155">
    <property type="entry name" value="Biofilm_reg_signaling"/>
</dbReference>
<comment type="caution">
    <text evidence="5">The sequence shown here is derived from an EMBL/GenBank/DDBJ whole genome shotgun (WGS) entry which is preliminary data.</text>
</comment>
<dbReference type="PANTHER" id="PTHR44757">
    <property type="entry name" value="DIGUANYLATE CYCLASE DGCP"/>
    <property type="match status" value="1"/>
</dbReference>
<dbReference type="NCBIfam" id="TIGR00229">
    <property type="entry name" value="sensory_box"/>
    <property type="match status" value="1"/>
</dbReference>
<gene>
    <name evidence="5" type="ORF">CCE28_09750</name>
</gene>
<evidence type="ECO:0000259" key="1">
    <source>
        <dbReference type="PROSITE" id="PS50112"/>
    </source>
</evidence>
<dbReference type="InterPro" id="IPR001610">
    <property type="entry name" value="PAC"/>
</dbReference>
<dbReference type="FunFam" id="3.20.20.450:FF:000001">
    <property type="entry name" value="Cyclic di-GMP phosphodiesterase yahA"/>
    <property type="match status" value="1"/>
</dbReference>
<dbReference type="PROSITE" id="PS50887">
    <property type="entry name" value="GGDEF"/>
    <property type="match status" value="1"/>
</dbReference>
<name>A0A267ML34_9FIRM</name>
<dbReference type="InterPro" id="IPR000700">
    <property type="entry name" value="PAS-assoc_C"/>
</dbReference>
<dbReference type="CDD" id="cd01948">
    <property type="entry name" value="EAL"/>
    <property type="match status" value="1"/>
</dbReference>
<dbReference type="AlphaFoldDB" id="A0A267ML34"/>
<dbReference type="InterPro" id="IPR000160">
    <property type="entry name" value="GGDEF_dom"/>
</dbReference>
<accession>A0A267ML34</accession>
<protein>
    <submittedName>
        <fullName evidence="5">Diguanylate cyclase</fullName>
    </submittedName>
</protein>
<dbReference type="PROSITE" id="PS50113">
    <property type="entry name" value="PAC"/>
    <property type="match status" value="1"/>
</dbReference>
<organism evidence="5 6">
    <name type="scientific">Anaeromicrobium sediminis</name>
    <dbReference type="NCBI Taxonomy" id="1478221"/>
    <lineage>
        <taxon>Bacteria</taxon>
        <taxon>Bacillati</taxon>
        <taxon>Bacillota</taxon>
        <taxon>Clostridia</taxon>
        <taxon>Peptostreptococcales</taxon>
        <taxon>Thermotaleaceae</taxon>
        <taxon>Anaeromicrobium</taxon>
    </lineage>
</organism>
<dbReference type="PANTHER" id="PTHR44757:SF2">
    <property type="entry name" value="BIOFILM ARCHITECTURE MAINTENANCE PROTEIN MBAA"/>
    <property type="match status" value="1"/>
</dbReference>
<dbReference type="SMART" id="SM00267">
    <property type="entry name" value="GGDEF"/>
    <property type="match status" value="1"/>
</dbReference>
<dbReference type="InterPro" id="IPR035965">
    <property type="entry name" value="PAS-like_dom_sf"/>
</dbReference>
<dbReference type="InterPro" id="IPR035919">
    <property type="entry name" value="EAL_sf"/>
</dbReference>
<dbReference type="Gene3D" id="3.30.450.20">
    <property type="entry name" value="PAS domain"/>
    <property type="match status" value="1"/>
</dbReference>
<dbReference type="EMBL" id="NIBG01000007">
    <property type="protein sequence ID" value="PAB59490.1"/>
    <property type="molecule type" value="Genomic_DNA"/>
</dbReference>
<dbReference type="Pfam" id="PF13426">
    <property type="entry name" value="PAS_9"/>
    <property type="match status" value="1"/>
</dbReference>
<dbReference type="Gene3D" id="3.30.450.40">
    <property type="match status" value="1"/>
</dbReference>
<dbReference type="SUPFAM" id="SSF55073">
    <property type="entry name" value="Nucleotide cyclase"/>
    <property type="match status" value="1"/>
</dbReference>